<keyword evidence="1" id="KW-0812">Transmembrane</keyword>
<evidence type="ECO:0000313" key="5">
    <source>
        <dbReference type="Proteomes" id="UP000193244"/>
    </source>
</evidence>
<keyword evidence="2" id="KW-0732">Signal</keyword>
<dbReference type="PRINTS" id="PR00483">
    <property type="entry name" value="BACPHPHTASE"/>
</dbReference>
<evidence type="ECO:0000256" key="2">
    <source>
        <dbReference type="SAM" id="SignalP"/>
    </source>
</evidence>
<sequence length="541" mass="54936">MNQRTRFLRLSGAVTLPLVTVALLALSAPLAATAAAPYPSDTAKPDLPSLLSGYTSLWKSDGVNDLRGTVVDGPTLARNDELAVWINGHATPAQQFLALQDSEYQTTGNTSYDQSITIATALGSVLAPIYVTGRQNGSLPLTSALINSSNGTSGAYVSTGASKAAFSYPRPYLPTDPTTPAVAGDDAGCAPTIVNASSLTANRVGTPYASSQGNLLITRVPAVVDTTHQFSTNDVSLNASYSGTGICTGGAFPSGHTTTAYQAGITLATLLPSLAPEILTRASEAGNDRIVLGVHYPLDIMGGRISGEAALAARWSDTKYRTEVLEPAQKELTDYLQQQCGGTLDACLARGAAYQSNPYGGQAIPGGTSQIVTDRASAVAVYGERLDYGFAKTGAANQAPSVPAGAENLLLSTFPSLSDAQRASVLAQTQIASGDPLDLSGSAAGSWQRLNLAAATSATVQLNADGSVTVASVGGKAAVLPVAASNVSDPGSATDASGSSTSSSLAATGLDAEPILAGSVAATLLGLGIVAALSVRRRRTR</sequence>
<reference evidence="5" key="1">
    <citation type="submission" date="2017-04" db="EMBL/GenBank/DDBJ databases">
        <authorList>
            <person name="Varghese N."/>
            <person name="Submissions S."/>
        </authorList>
    </citation>
    <scope>NUCLEOTIDE SEQUENCE [LARGE SCALE GENOMIC DNA]</scope>
    <source>
        <strain evidence="5">VKM Ac-2510</strain>
    </source>
</reference>
<dbReference type="GO" id="GO:0003993">
    <property type="term" value="F:acid phosphatase activity"/>
    <property type="evidence" value="ECO:0007669"/>
    <property type="project" value="InterPro"/>
</dbReference>
<keyword evidence="1" id="KW-0472">Membrane</keyword>
<proteinExistence type="predicted"/>
<keyword evidence="5" id="KW-1185">Reference proteome</keyword>
<dbReference type="GO" id="GO:0030288">
    <property type="term" value="C:outer membrane-bounded periplasmic space"/>
    <property type="evidence" value="ECO:0007669"/>
    <property type="project" value="InterPro"/>
</dbReference>
<feature type="domain" description="Phosphatidic acid phosphatase type 2/haloperoxidase" evidence="3">
    <location>
        <begin position="155"/>
        <end position="321"/>
    </location>
</feature>
<feature type="transmembrane region" description="Helical" evidence="1">
    <location>
        <begin position="515"/>
        <end position="535"/>
    </location>
</feature>
<dbReference type="PROSITE" id="PS51318">
    <property type="entry name" value="TAT"/>
    <property type="match status" value="1"/>
</dbReference>
<dbReference type="Gene3D" id="1.20.144.10">
    <property type="entry name" value="Phosphatidic acid phosphatase type 2/haloperoxidase"/>
    <property type="match status" value="1"/>
</dbReference>
<dbReference type="InterPro" id="IPR036938">
    <property type="entry name" value="PAP2/HPO_sf"/>
</dbReference>
<dbReference type="Pfam" id="PF01569">
    <property type="entry name" value="PAP2"/>
    <property type="match status" value="1"/>
</dbReference>
<dbReference type="SUPFAM" id="SSF48317">
    <property type="entry name" value="Acid phosphatase/Vanadium-dependent haloperoxidase"/>
    <property type="match status" value="1"/>
</dbReference>
<dbReference type="InterPro" id="IPR000326">
    <property type="entry name" value="PAP2/HPO"/>
</dbReference>
<evidence type="ECO:0000259" key="3">
    <source>
        <dbReference type="Pfam" id="PF01569"/>
    </source>
</evidence>
<protein>
    <submittedName>
        <fullName evidence="4">PAP2 superfamily protein</fullName>
    </submittedName>
</protein>
<organism evidence="4 5">
    <name type="scientific">Agreia pratensis</name>
    <dbReference type="NCBI Taxonomy" id="150121"/>
    <lineage>
        <taxon>Bacteria</taxon>
        <taxon>Bacillati</taxon>
        <taxon>Actinomycetota</taxon>
        <taxon>Actinomycetes</taxon>
        <taxon>Micrococcales</taxon>
        <taxon>Microbacteriaceae</taxon>
        <taxon>Agreia</taxon>
    </lineage>
</organism>
<keyword evidence="1" id="KW-1133">Transmembrane helix</keyword>
<dbReference type="AlphaFoldDB" id="A0A1X7JGE9"/>
<dbReference type="Proteomes" id="UP000193244">
    <property type="component" value="Unassembled WGS sequence"/>
</dbReference>
<accession>A0A1X7JGE9</accession>
<feature type="signal peptide" evidence="2">
    <location>
        <begin position="1"/>
        <end position="34"/>
    </location>
</feature>
<dbReference type="STRING" id="150121.SAMN06296010_1314"/>
<dbReference type="EMBL" id="FXAY01000002">
    <property type="protein sequence ID" value="SMG26342.1"/>
    <property type="molecule type" value="Genomic_DNA"/>
</dbReference>
<feature type="chain" id="PRO_5012349507" evidence="2">
    <location>
        <begin position="35"/>
        <end position="541"/>
    </location>
</feature>
<gene>
    <name evidence="4" type="ORF">SAMN06296010_1314</name>
</gene>
<dbReference type="InterPro" id="IPR006311">
    <property type="entry name" value="TAT_signal"/>
</dbReference>
<dbReference type="OrthoDB" id="9805301at2"/>
<name>A0A1X7JGE9_9MICO</name>
<evidence type="ECO:0000313" key="4">
    <source>
        <dbReference type="EMBL" id="SMG26342.1"/>
    </source>
</evidence>
<dbReference type="RefSeq" id="WP_085484227.1">
    <property type="nucleotide sequence ID" value="NZ_FXAY01000002.1"/>
</dbReference>
<evidence type="ECO:0000256" key="1">
    <source>
        <dbReference type="SAM" id="Phobius"/>
    </source>
</evidence>
<dbReference type="InterPro" id="IPR001011">
    <property type="entry name" value="Acid_Pase_classA_bac"/>
</dbReference>